<dbReference type="RefSeq" id="WP_379559486.1">
    <property type="nucleotide sequence ID" value="NZ_JBHTJS010000060.1"/>
</dbReference>
<dbReference type="InterPro" id="IPR023631">
    <property type="entry name" value="Amidase_dom"/>
</dbReference>
<dbReference type="Gene3D" id="3.90.1300.10">
    <property type="entry name" value="Amidase signature (AS) domain"/>
    <property type="match status" value="1"/>
</dbReference>
<dbReference type="Proteomes" id="UP001597048">
    <property type="component" value="Unassembled WGS sequence"/>
</dbReference>
<dbReference type="PANTHER" id="PTHR11895:SF151">
    <property type="entry name" value="GLUTAMYL-TRNA(GLN) AMIDOTRANSFERASE SUBUNIT A"/>
    <property type="match status" value="1"/>
</dbReference>
<evidence type="ECO:0000313" key="2">
    <source>
        <dbReference type="EMBL" id="MFD1009455.1"/>
    </source>
</evidence>
<organism evidence="2 3">
    <name type="scientific">Oceanisphaera ostreae</name>
    <dbReference type="NCBI Taxonomy" id="914151"/>
    <lineage>
        <taxon>Bacteria</taxon>
        <taxon>Pseudomonadati</taxon>
        <taxon>Pseudomonadota</taxon>
        <taxon>Gammaproteobacteria</taxon>
        <taxon>Aeromonadales</taxon>
        <taxon>Aeromonadaceae</taxon>
        <taxon>Oceanisphaera</taxon>
    </lineage>
</organism>
<dbReference type="EMBL" id="JBHTJS010000060">
    <property type="protein sequence ID" value="MFD1009455.1"/>
    <property type="molecule type" value="Genomic_DNA"/>
</dbReference>
<accession>A0ABW3KJR5</accession>
<comment type="caution">
    <text evidence="2">The sequence shown here is derived from an EMBL/GenBank/DDBJ whole genome shotgun (WGS) entry which is preliminary data.</text>
</comment>
<evidence type="ECO:0000259" key="1">
    <source>
        <dbReference type="Pfam" id="PF01425"/>
    </source>
</evidence>
<dbReference type="InterPro" id="IPR000120">
    <property type="entry name" value="Amidase"/>
</dbReference>
<protein>
    <submittedName>
        <fullName evidence="2">Amidase</fullName>
    </submittedName>
</protein>
<dbReference type="PANTHER" id="PTHR11895">
    <property type="entry name" value="TRANSAMIDASE"/>
    <property type="match status" value="1"/>
</dbReference>
<feature type="domain" description="Amidase" evidence="1">
    <location>
        <begin position="27"/>
        <end position="417"/>
    </location>
</feature>
<dbReference type="InterPro" id="IPR036928">
    <property type="entry name" value="AS_sf"/>
</dbReference>
<dbReference type="Pfam" id="PF01425">
    <property type="entry name" value="Amidase"/>
    <property type="match status" value="1"/>
</dbReference>
<name>A0ABW3KJR5_9GAMM</name>
<keyword evidence="3" id="KW-1185">Reference proteome</keyword>
<proteinExistence type="predicted"/>
<reference evidence="3" key="1">
    <citation type="journal article" date="2019" name="Int. J. Syst. Evol. Microbiol.">
        <title>The Global Catalogue of Microorganisms (GCM) 10K type strain sequencing project: providing services to taxonomists for standard genome sequencing and annotation.</title>
        <authorList>
            <consortium name="The Broad Institute Genomics Platform"/>
            <consortium name="The Broad Institute Genome Sequencing Center for Infectious Disease"/>
            <person name="Wu L."/>
            <person name="Ma J."/>
        </authorList>
    </citation>
    <scope>NUCLEOTIDE SEQUENCE [LARGE SCALE GENOMIC DNA]</scope>
    <source>
        <strain evidence="3">CCUG 60525</strain>
    </source>
</reference>
<dbReference type="SUPFAM" id="SSF75304">
    <property type="entry name" value="Amidase signature (AS) enzymes"/>
    <property type="match status" value="1"/>
</dbReference>
<gene>
    <name evidence="2" type="ORF">ACFQ1C_15000</name>
</gene>
<evidence type="ECO:0000313" key="3">
    <source>
        <dbReference type="Proteomes" id="UP001597048"/>
    </source>
</evidence>
<sequence length="429" mass="46589">MSSRVLNKLGLCETLALISQREVTALEVINAYFDQIEAREAAVGAWQERLTREQYLQQYHEQENFYRASLLQGLPLAIKDTIDTQQFVTEMGSAIHKGRQPADNASCIEALVAAGAKVLGKTVTTEFAYFKPGKTANPVNLQHTPGGSSSGSAAAVADGMVSMALGSQTAASVIRPAAYCGVVGYVGSKDEYSLRGIQPLAQSLDSLGVFGRKVEDIELLRSILLQQAKPAADLPQPLKVLVCKGSEVGDCDVQMEQALTQFAEQLQQGGAELITLDACDLIRQLVMAHETIMAWEVCRNLYFEAQHVEQVSEPLHELFIRGQQMQRSEYLAAHDKVAKINHWLWSHPKHQGVDVILAPAAPSAAPAGLNTTGKPHMSRPWQVMGLPVVTVPHTAADSGLPLGIQLIGRSRADDQLLAIANWAQTLLNR</sequence>